<dbReference type="EMBL" id="JBJXBP010000007">
    <property type="protein sequence ID" value="KAL3818708.1"/>
    <property type="molecule type" value="Genomic_DNA"/>
</dbReference>
<organism evidence="1 2">
    <name type="scientific">Penstemon smallii</name>
    <dbReference type="NCBI Taxonomy" id="265156"/>
    <lineage>
        <taxon>Eukaryota</taxon>
        <taxon>Viridiplantae</taxon>
        <taxon>Streptophyta</taxon>
        <taxon>Embryophyta</taxon>
        <taxon>Tracheophyta</taxon>
        <taxon>Spermatophyta</taxon>
        <taxon>Magnoliopsida</taxon>
        <taxon>eudicotyledons</taxon>
        <taxon>Gunneridae</taxon>
        <taxon>Pentapetalae</taxon>
        <taxon>asterids</taxon>
        <taxon>lamiids</taxon>
        <taxon>Lamiales</taxon>
        <taxon>Plantaginaceae</taxon>
        <taxon>Cheloneae</taxon>
        <taxon>Penstemon</taxon>
    </lineage>
</organism>
<dbReference type="InterPro" id="IPR038928">
    <property type="entry name" value="LAZY1"/>
</dbReference>
<proteinExistence type="predicted"/>
<evidence type="ECO:0000313" key="2">
    <source>
        <dbReference type="Proteomes" id="UP001634393"/>
    </source>
</evidence>
<dbReference type="AlphaFoldDB" id="A0ABD3S2I3"/>
<gene>
    <name evidence="1" type="ORF">ACJIZ3_004613</name>
</gene>
<dbReference type="Proteomes" id="UP001634393">
    <property type="component" value="Unassembled WGS sequence"/>
</dbReference>
<accession>A0ABD3S2I3</accession>
<dbReference type="PANTHER" id="PTHR34959">
    <property type="entry name" value="PROTEIN LAZY 1"/>
    <property type="match status" value="1"/>
</dbReference>
<comment type="caution">
    <text evidence="1">The sequence shown here is derived from an EMBL/GenBank/DDBJ whole genome shotgun (WGS) entry which is preliminary data.</text>
</comment>
<dbReference type="PANTHER" id="PTHR34959:SF3">
    <property type="entry name" value="PROTEIN LAZY 1"/>
    <property type="match status" value="1"/>
</dbReference>
<keyword evidence="2" id="KW-1185">Reference proteome</keyword>
<evidence type="ECO:0000313" key="1">
    <source>
        <dbReference type="EMBL" id="KAL3818708.1"/>
    </source>
</evidence>
<sequence>MKLSGWMLSKFLENNNEAQKDFSIGQPSMEDLQCYPKGSYCSKENNLGNSFTSVKTARIKEEYLEEDEMNVINDELGKVKGASSRYESCNGAIFIYPLLSCLLGSTIELQETALPVKSGNRISLGELFQKAKLIEDKSDKCSIHLMKSKNSTTIDSATTDSKTHEVRTLDISFDRKNVHILH</sequence>
<name>A0ABD3S2I3_9LAMI</name>
<reference evidence="1 2" key="1">
    <citation type="submission" date="2024-12" db="EMBL/GenBank/DDBJ databases">
        <title>The unique morphological basis and parallel evolutionary history of personate flowers in Penstemon.</title>
        <authorList>
            <person name="Depatie T.H."/>
            <person name="Wessinger C.A."/>
        </authorList>
    </citation>
    <scope>NUCLEOTIDE SEQUENCE [LARGE SCALE GENOMIC DNA]</scope>
    <source>
        <strain evidence="1">WTNN_2</strain>
        <tissue evidence="1">Leaf</tissue>
    </source>
</reference>
<protein>
    <submittedName>
        <fullName evidence="1">Uncharacterized protein</fullName>
    </submittedName>
</protein>